<sequence>MDDDFFKNFGSAKTTTYTTSGDNLLGDDDFFKGFEPNKSSSSTTTYTISSSNNGKPAETKTFTYSGDPSGEMLEEMQKEFSKLGLDFTKQFWTTNLNFDEYFNSDIGIKPSQPHVKIVKPVKQPEGLPEEYSCFVKPHKEDQHEPIPCPCDNRKRALLIGINYFGTSYNLNGCVNDVRNIYRFLTKYWGFPEENITVLTDDQKDPTKLPTRDNCINAMKALVANPEKGDSGHGGQQIDPDGDEDDGYDETIMPLDFKTNGQIIDDEMHYIMIDHLPPGVRLTAIFDSCHSGTVLDLPYIYSTRGYIKQPKIIEGGKKKNTADGERIRRKNFETKSSPADVIMFSGCKDEQTSSDVTVNGVSSGAMSHAFIEALTTDKTQTYNELLNRIRDILHGKHAQRPQLSSSHPINMDDPFIM</sequence>
<evidence type="ECO:0000256" key="1">
    <source>
        <dbReference type="ARBA" id="ARBA00009005"/>
    </source>
</evidence>
<dbReference type="InterPro" id="IPR011600">
    <property type="entry name" value="Pept_C14_caspase"/>
</dbReference>
<feature type="region of interest" description="Disordered" evidence="2">
    <location>
        <begin position="38"/>
        <end position="61"/>
    </location>
</feature>
<reference evidence="4" key="1">
    <citation type="submission" date="2021-06" db="EMBL/GenBank/DDBJ databases">
        <authorList>
            <person name="Kallberg Y."/>
            <person name="Tangrot J."/>
            <person name="Rosling A."/>
        </authorList>
    </citation>
    <scope>NUCLEOTIDE SEQUENCE</scope>
    <source>
        <strain evidence="4">CL551</strain>
    </source>
</reference>
<dbReference type="PANTHER" id="PTHR48104:SF30">
    <property type="entry name" value="METACASPASE-1"/>
    <property type="match status" value="1"/>
</dbReference>
<comment type="caution">
    <text evidence="4">The sequence shown here is derived from an EMBL/GenBank/DDBJ whole genome shotgun (WGS) entry which is preliminary data.</text>
</comment>
<evidence type="ECO:0000259" key="3">
    <source>
        <dbReference type="Pfam" id="PF00656"/>
    </source>
</evidence>
<dbReference type="Pfam" id="PF00656">
    <property type="entry name" value="Peptidase_C14"/>
    <property type="match status" value="1"/>
</dbReference>
<feature type="region of interest" description="Disordered" evidence="2">
    <location>
        <begin position="396"/>
        <end position="416"/>
    </location>
</feature>
<dbReference type="EMBL" id="CAJVPV010000085">
    <property type="protein sequence ID" value="CAG8441988.1"/>
    <property type="molecule type" value="Genomic_DNA"/>
</dbReference>
<dbReference type="Proteomes" id="UP000789342">
    <property type="component" value="Unassembled WGS sequence"/>
</dbReference>
<proteinExistence type="inferred from homology"/>
<dbReference type="InterPro" id="IPR050452">
    <property type="entry name" value="Metacaspase"/>
</dbReference>
<feature type="compositionally biased region" description="Low complexity" evidence="2">
    <location>
        <begin position="39"/>
        <end position="51"/>
    </location>
</feature>
<dbReference type="Gene3D" id="3.40.50.12660">
    <property type="match status" value="1"/>
</dbReference>
<evidence type="ECO:0000313" key="4">
    <source>
        <dbReference type="EMBL" id="CAG8441988.1"/>
    </source>
</evidence>
<dbReference type="AlphaFoldDB" id="A0A9N8V400"/>
<dbReference type="GO" id="GO:0004197">
    <property type="term" value="F:cysteine-type endopeptidase activity"/>
    <property type="evidence" value="ECO:0007669"/>
    <property type="project" value="InterPro"/>
</dbReference>
<dbReference type="PANTHER" id="PTHR48104">
    <property type="entry name" value="METACASPASE-4"/>
    <property type="match status" value="1"/>
</dbReference>
<evidence type="ECO:0000256" key="2">
    <source>
        <dbReference type="SAM" id="MobiDB-lite"/>
    </source>
</evidence>
<name>A0A9N8V400_9GLOM</name>
<gene>
    <name evidence="4" type="ORF">AMORRO_LOCUS355</name>
</gene>
<accession>A0A9N8V400</accession>
<dbReference type="OrthoDB" id="3223806at2759"/>
<organism evidence="4 5">
    <name type="scientific">Acaulospora morrowiae</name>
    <dbReference type="NCBI Taxonomy" id="94023"/>
    <lineage>
        <taxon>Eukaryota</taxon>
        <taxon>Fungi</taxon>
        <taxon>Fungi incertae sedis</taxon>
        <taxon>Mucoromycota</taxon>
        <taxon>Glomeromycotina</taxon>
        <taxon>Glomeromycetes</taxon>
        <taxon>Diversisporales</taxon>
        <taxon>Acaulosporaceae</taxon>
        <taxon>Acaulospora</taxon>
    </lineage>
</organism>
<feature type="domain" description="Peptidase C14 caspase" evidence="3">
    <location>
        <begin position="153"/>
        <end position="406"/>
    </location>
</feature>
<evidence type="ECO:0000313" key="5">
    <source>
        <dbReference type="Proteomes" id="UP000789342"/>
    </source>
</evidence>
<dbReference type="GO" id="GO:0006508">
    <property type="term" value="P:proteolysis"/>
    <property type="evidence" value="ECO:0007669"/>
    <property type="project" value="InterPro"/>
</dbReference>
<keyword evidence="5" id="KW-1185">Reference proteome</keyword>
<dbReference type="GO" id="GO:0005737">
    <property type="term" value="C:cytoplasm"/>
    <property type="evidence" value="ECO:0007669"/>
    <property type="project" value="TreeGrafter"/>
</dbReference>
<feature type="compositionally biased region" description="Acidic residues" evidence="2">
    <location>
        <begin position="239"/>
        <end position="248"/>
    </location>
</feature>
<comment type="similarity">
    <text evidence="1">Belongs to the peptidase C14B family.</text>
</comment>
<protein>
    <submittedName>
        <fullName evidence="4">10412_t:CDS:1</fullName>
    </submittedName>
</protein>
<feature type="region of interest" description="Disordered" evidence="2">
    <location>
        <begin position="224"/>
        <end position="250"/>
    </location>
</feature>